<dbReference type="AlphaFoldDB" id="I0INT1"/>
<reference evidence="3" key="2">
    <citation type="submission" date="2012-03" db="EMBL/GenBank/DDBJ databases">
        <title>The complete genome sequence of the pioneer microbe on fresh volcanic deposit, Leptospirillum ferrooxidans strain C2-3.</title>
        <authorList>
            <person name="Fujimura R."/>
            <person name="Sato Y."/>
            <person name="Nishizawa T."/>
            <person name="Nanba K."/>
            <person name="Oshima K."/>
            <person name="Hattori M."/>
            <person name="Kamijo T."/>
            <person name="Ohta H."/>
        </authorList>
    </citation>
    <scope>NUCLEOTIDE SEQUENCE [LARGE SCALE GENOMIC DNA]</scope>
    <source>
        <strain evidence="3">C2-3</strain>
    </source>
</reference>
<evidence type="ECO:0000259" key="1">
    <source>
        <dbReference type="Pfam" id="PF08241"/>
    </source>
</evidence>
<name>I0INT1_LEPFC</name>
<dbReference type="PATRIC" id="fig|1162668.3.peg.1451"/>
<organism evidence="2 3">
    <name type="scientific">Leptospirillum ferrooxidans (strain C2-3)</name>
    <dbReference type="NCBI Taxonomy" id="1162668"/>
    <lineage>
        <taxon>Bacteria</taxon>
        <taxon>Pseudomonadati</taxon>
        <taxon>Nitrospirota</taxon>
        <taxon>Nitrospiria</taxon>
        <taxon>Nitrospirales</taxon>
        <taxon>Nitrospiraceae</taxon>
        <taxon>Leptospirillum</taxon>
    </lineage>
</organism>
<dbReference type="PANTHER" id="PTHR42912">
    <property type="entry name" value="METHYLTRANSFERASE"/>
    <property type="match status" value="1"/>
</dbReference>
<evidence type="ECO:0000313" key="3">
    <source>
        <dbReference type="Proteomes" id="UP000007382"/>
    </source>
</evidence>
<keyword evidence="3" id="KW-1185">Reference proteome</keyword>
<protein>
    <recommendedName>
        <fullName evidence="1">Methyltransferase type 11 domain-containing protein</fullName>
    </recommendedName>
</protein>
<evidence type="ECO:0000313" key="2">
    <source>
        <dbReference type="EMBL" id="BAM06930.1"/>
    </source>
</evidence>
<feature type="domain" description="Methyltransferase type 11" evidence="1">
    <location>
        <begin position="39"/>
        <end position="125"/>
    </location>
</feature>
<dbReference type="STRING" id="1162668.LFE_1245"/>
<dbReference type="PANTHER" id="PTHR42912:SF93">
    <property type="entry name" value="N6-ADENOSINE-METHYLTRANSFERASE TMT1A"/>
    <property type="match status" value="1"/>
</dbReference>
<dbReference type="EMBL" id="AP012342">
    <property type="protein sequence ID" value="BAM06930.1"/>
    <property type="molecule type" value="Genomic_DNA"/>
</dbReference>
<reference evidence="2 3" key="1">
    <citation type="journal article" date="2012" name="J. Bacteriol.">
        <title>Complete Genome Sequence of Leptospirillum ferrooxidans Strain C2-3, Isolated from a Fresh Volcanic Ash Deposit on the Island of Miyake, Japan.</title>
        <authorList>
            <person name="Fujimura R."/>
            <person name="Sato Y."/>
            <person name="Nishizawa T."/>
            <person name="Oshima K."/>
            <person name="Kim S.-W."/>
            <person name="Hattori M."/>
            <person name="Kamijo T."/>
            <person name="Ohta H."/>
        </authorList>
    </citation>
    <scope>NUCLEOTIDE SEQUENCE [LARGE SCALE GENOMIC DNA]</scope>
    <source>
        <strain evidence="2 3">C2-3</strain>
    </source>
</reference>
<dbReference type="InterPro" id="IPR013216">
    <property type="entry name" value="Methyltransf_11"/>
</dbReference>
<sequence length="213" mass="24236">MDAASYDGWYESPRGVWVGETEYRLISRSLDHQAGDSLLDIGCGTGWFTRRFFRNDLHITGLDPDPFAIAFAKRKGPDTIRWIRGDARSLPFPDRSFDRVFSIAALCFIDDELRATSEIVRVTKRRFAIGWLNRDSLLYRNKGREGGTGAYQGARWHHRQEISSFFADLPVQKLRMHSAVFLPSGTTWARVLETVTPNSCLFGSLLMVSGERL</sequence>
<accession>I0INT1</accession>
<dbReference type="InterPro" id="IPR050508">
    <property type="entry name" value="Methyltransf_Superfamily"/>
</dbReference>
<dbReference type="HOGENOM" id="CLU_037990_14_0_0"/>
<gene>
    <name evidence="2" type="ordered locus">LFE_1245</name>
</gene>
<dbReference type="Proteomes" id="UP000007382">
    <property type="component" value="Chromosome"/>
</dbReference>
<dbReference type="OrthoDB" id="9772751at2"/>
<dbReference type="KEGG" id="lfc:LFE_1245"/>
<dbReference type="InterPro" id="IPR029063">
    <property type="entry name" value="SAM-dependent_MTases_sf"/>
</dbReference>
<dbReference type="Gene3D" id="3.40.50.150">
    <property type="entry name" value="Vaccinia Virus protein VP39"/>
    <property type="match status" value="1"/>
</dbReference>
<proteinExistence type="predicted"/>
<dbReference type="Pfam" id="PF08241">
    <property type="entry name" value="Methyltransf_11"/>
    <property type="match status" value="1"/>
</dbReference>
<dbReference type="eggNOG" id="COG2226">
    <property type="taxonomic scope" value="Bacteria"/>
</dbReference>
<dbReference type="GO" id="GO:0008757">
    <property type="term" value="F:S-adenosylmethionine-dependent methyltransferase activity"/>
    <property type="evidence" value="ECO:0007669"/>
    <property type="project" value="InterPro"/>
</dbReference>
<dbReference type="RefSeq" id="WP_014449419.1">
    <property type="nucleotide sequence ID" value="NC_017094.1"/>
</dbReference>
<dbReference type="SUPFAM" id="SSF53335">
    <property type="entry name" value="S-adenosyl-L-methionine-dependent methyltransferases"/>
    <property type="match status" value="1"/>
</dbReference>
<dbReference type="CDD" id="cd02440">
    <property type="entry name" value="AdoMet_MTases"/>
    <property type="match status" value="1"/>
</dbReference>